<dbReference type="InterPro" id="IPR036627">
    <property type="entry name" value="CobW-likC_sf"/>
</dbReference>
<evidence type="ECO:0000313" key="8">
    <source>
        <dbReference type="EMBL" id="KAA8492842.1"/>
    </source>
</evidence>
<dbReference type="Pfam" id="PF07683">
    <property type="entry name" value="CobW_C"/>
    <property type="match status" value="1"/>
</dbReference>
<feature type="region of interest" description="Disordered" evidence="6">
    <location>
        <begin position="212"/>
        <end position="237"/>
    </location>
</feature>
<gene>
    <name evidence="8" type="ORF">FVE85_9114</name>
</gene>
<keyword evidence="3" id="KW-0143">Chaperone</keyword>
<dbReference type="OrthoDB" id="258627at2759"/>
<evidence type="ECO:0000259" key="7">
    <source>
        <dbReference type="SMART" id="SM00833"/>
    </source>
</evidence>
<accession>A0A5J4YPP6</accession>
<dbReference type="InterPro" id="IPR011629">
    <property type="entry name" value="CobW-like_C"/>
</dbReference>
<comment type="caution">
    <text evidence="8">The sequence shown here is derived from an EMBL/GenBank/DDBJ whole genome shotgun (WGS) entry which is preliminary data.</text>
</comment>
<dbReference type="InterPro" id="IPR051316">
    <property type="entry name" value="Zinc-reg_GTPase_activator"/>
</dbReference>
<dbReference type="GO" id="GO:0000166">
    <property type="term" value="F:nucleotide binding"/>
    <property type="evidence" value="ECO:0007669"/>
    <property type="project" value="UniProtKB-KW"/>
</dbReference>
<dbReference type="Gene3D" id="3.30.1220.10">
    <property type="entry name" value="CobW-like, C-terminal domain"/>
    <property type="match status" value="1"/>
</dbReference>
<keyword evidence="9" id="KW-1185">Reference proteome</keyword>
<comment type="catalytic activity">
    <reaction evidence="5">
        <text>GTP + H2O = GDP + phosphate + H(+)</text>
        <dbReference type="Rhea" id="RHEA:19669"/>
        <dbReference type="ChEBI" id="CHEBI:15377"/>
        <dbReference type="ChEBI" id="CHEBI:15378"/>
        <dbReference type="ChEBI" id="CHEBI:37565"/>
        <dbReference type="ChEBI" id="CHEBI:43474"/>
        <dbReference type="ChEBI" id="CHEBI:58189"/>
    </reaction>
    <physiologicalReaction direction="left-to-right" evidence="5">
        <dbReference type="Rhea" id="RHEA:19670"/>
    </physiologicalReaction>
</comment>
<name>A0A5J4YPP6_PORPP</name>
<evidence type="ECO:0000256" key="3">
    <source>
        <dbReference type="ARBA" id="ARBA00023186"/>
    </source>
</evidence>
<keyword evidence="1" id="KW-0547">Nucleotide-binding</keyword>
<dbReference type="Pfam" id="PF02492">
    <property type="entry name" value="cobW"/>
    <property type="match status" value="1"/>
</dbReference>
<dbReference type="Proteomes" id="UP000324585">
    <property type="component" value="Unassembled WGS sequence"/>
</dbReference>
<dbReference type="SUPFAM" id="SSF52540">
    <property type="entry name" value="P-loop containing nucleoside triphosphate hydrolases"/>
    <property type="match status" value="1"/>
</dbReference>
<proteinExistence type="inferred from homology"/>
<dbReference type="GO" id="GO:0016787">
    <property type="term" value="F:hydrolase activity"/>
    <property type="evidence" value="ECO:0007669"/>
    <property type="project" value="UniProtKB-KW"/>
</dbReference>
<dbReference type="PANTHER" id="PTHR13748">
    <property type="entry name" value="COBW-RELATED"/>
    <property type="match status" value="1"/>
</dbReference>
<evidence type="ECO:0000256" key="6">
    <source>
        <dbReference type="SAM" id="MobiDB-lite"/>
    </source>
</evidence>
<evidence type="ECO:0000256" key="1">
    <source>
        <dbReference type="ARBA" id="ARBA00022741"/>
    </source>
</evidence>
<evidence type="ECO:0000256" key="4">
    <source>
        <dbReference type="ARBA" id="ARBA00034320"/>
    </source>
</evidence>
<dbReference type="AlphaFoldDB" id="A0A5J4YPP6"/>
<dbReference type="CDD" id="cd03112">
    <property type="entry name" value="CobW-like"/>
    <property type="match status" value="1"/>
</dbReference>
<sequence>MVAIPVTLLTGFLGSGKTTLLNALLRQSHHGLRIAVVVNEFGAVDIDSQLIANESGSGANPEVVSLKNGCMCCTVSNSVAETLLSLLNVNDGLTERLDHVVIETSGISDPAGMVHMLDVEELRRYVFLDQILTVVDAANVMSAEEYKSETASSQIKLADTIYLSKSDLLFEDQFEKIRKFVQGLTSAEILYTKPGHELPVLALFGCSFSALPDVSSPRTSSRRQGQARTDGEKHVSSQHLEADGFETLSLISDRELDMARFRNAFVQARLPGVYRAKGILFFSGYPLFRFVFQLSERRHTVEHSTQQVANRTSQLVLIGRGIAKDEDMYRAMFDSCVVDSGDSTKQSASATVVEWDGL</sequence>
<dbReference type="InterPro" id="IPR027417">
    <property type="entry name" value="P-loop_NTPase"/>
</dbReference>
<evidence type="ECO:0000256" key="5">
    <source>
        <dbReference type="ARBA" id="ARBA00049117"/>
    </source>
</evidence>
<dbReference type="PANTHER" id="PTHR13748:SF59">
    <property type="entry name" value="COBW C-TERMINAL DOMAIN-CONTAINING PROTEIN"/>
    <property type="match status" value="1"/>
</dbReference>
<dbReference type="Gene3D" id="3.40.50.300">
    <property type="entry name" value="P-loop containing nucleotide triphosphate hydrolases"/>
    <property type="match status" value="1"/>
</dbReference>
<protein>
    <submittedName>
        <fullName evidence="8">COBW domain-containing protein 1</fullName>
    </submittedName>
</protein>
<dbReference type="SMART" id="SM00833">
    <property type="entry name" value="CobW_C"/>
    <property type="match status" value="1"/>
</dbReference>
<dbReference type="EMBL" id="VRMN01000008">
    <property type="protein sequence ID" value="KAA8492842.1"/>
    <property type="molecule type" value="Genomic_DNA"/>
</dbReference>
<organism evidence="8 9">
    <name type="scientific">Porphyridium purpureum</name>
    <name type="common">Red alga</name>
    <name type="synonym">Porphyridium cruentum</name>
    <dbReference type="NCBI Taxonomy" id="35688"/>
    <lineage>
        <taxon>Eukaryota</taxon>
        <taxon>Rhodophyta</taxon>
        <taxon>Bangiophyceae</taxon>
        <taxon>Porphyridiales</taxon>
        <taxon>Porphyridiaceae</taxon>
        <taxon>Porphyridium</taxon>
    </lineage>
</organism>
<comment type="similarity">
    <text evidence="4">Belongs to the SIMIBI class G3E GTPase family. ZNG1 subfamily.</text>
</comment>
<dbReference type="SUPFAM" id="SSF90002">
    <property type="entry name" value="Hypothetical protein YjiA, C-terminal domain"/>
    <property type="match status" value="1"/>
</dbReference>
<evidence type="ECO:0000256" key="2">
    <source>
        <dbReference type="ARBA" id="ARBA00022801"/>
    </source>
</evidence>
<evidence type="ECO:0000313" key="9">
    <source>
        <dbReference type="Proteomes" id="UP000324585"/>
    </source>
</evidence>
<keyword evidence="2" id="KW-0378">Hydrolase</keyword>
<feature type="domain" description="CobW C-terminal" evidence="7">
    <location>
        <begin position="245"/>
        <end position="337"/>
    </location>
</feature>
<dbReference type="InterPro" id="IPR003495">
    <property type="entry name" value="CobW/HypB/UreG_nucleotide-bd"/>
</dbReference>
<reference evidence="9" key="1">
    <citation type="journal article" date="2019" name="Nat. Commun.">
        <title>Expansion of phycobilisome linker gene families in mesophilic red algae.</title>
        <authorList>
            <person name="Lee J."/>
            <person name="Kim D."/>
            <person name="Bhattacharya D."/>
            <person name="Yoon H.S."/>
        </authorList>
    </citation>
    <scope>NUCLEOTIDE SEQUENCE [LARGE SCALE GENOMIC DNA]</scope>
    <source>
        <strain evidence="9">CCMP 1328</strain>
    </source>
</reference>
<feature type="compositionally biased region" description="Polar residues" evidence="6">
    <location>
        <begin position="216"/>
        <end position="227"/>
    </location>
</feature>